<sequence>LHQLAVMALALQSRSTYIRMGQCRRGAPFSNVVSARRLSIVQAKTESVDLPVGEPAPYFELPDVVTGKIVSINEFKGAPATLVMFICNHCPYVVHLKTAIVDVVSEYSKKGLKAVAISSNSTQTHPQDGPEKMAEDAKKYGYPFPYLFDESQDIAKAYKAACTPEFYIFDSDLKLTYHGQWDSTRPKQDPPQVPTSADIRAALDATLAAKPAPRSRPSIGCNIKWTPGKEPEYYGAQIVKK</sequence>
<reference evidence="2" key="1">
    <citation type="journal article" date="2021" name="Proc. Natl. Acad. Sci. U.S.A.">
        <title>Three genomes in the algal genus Volvox reveal the fate of a haploid sex-determining region after a transition to homothallism.</title>
        <authorList>
            <person name="Yamamoto K."/>
            <person name="Hamaji T."/>
            <person name="Kawai-Toyooka H."/>
            <person name="Matsuzaki R."/>
            <person name="Takahashi F."/>
            <person name="Nishimura Y."/>
            <person name="Kawachi M."/>
            <person name="Noguchi H."/>
            <person name="Minakuchi Y."/>
            <person name="Umen J.G."/>
            <person name="Toyoda A."/>
            <person name="Nozaki H."/>
        </authorList>
    </citation>
    <scope>NUCLEOTIDE SEQUENCE</scope>
    <source>
        <strain evidence="2">NIES-3780</strain>
    </source>
</reference>
<accession>A0A8J4BGH8</accession>
<dbReference type="PROSITE" id="PS51352">
    <property type="entry name" value="THIOREDOXIN_2"/>
    <property type="match status" value="1"/>
</dbReference>
<evidence type="ECO:0000313" key="2">
    <source>
        <dbReference type="EMBL" id="GIL61117.1"/>
    </source>
</evidence>
<protein>
    <recommendedName>
        <fullName evidence="1">Thioredoxin domain-containing protein</fullName>
    </recommendedName>
</protein>
<keyword evidence="3" id="KW-1185">Reference proteome</keyword>
<dbReference type="EMBL" id="BNCO01000043">
    <property type="protein sequence ID" value="GIL61117.1"/>
    <property type="molecule type" value="Genomic_DNA"/>
</dbReference>
<comment type="caution">
    <text evidence="2">The sequence shown here is derived from an EMBL/GenBank/DDBJ whole genome shotgun (WGS) entry which is preliminary data.</text>
</comment>
<dbReference type="SUPFAM" id="SSF52833">
    <property type="entry name" value="Thioredoxin-like"/>
    <property type="match status" value="1"/>
</dbReference>
<organism evidence="2 3">
    <name type="scientific">Volvox africanus</name>
    <dbReference type="NCBI Taxonomy" id="51714"/>
    <lineage>
        <taxon>Eukaryota</taxon>
        <taxon>Viridiplantae</taxon>
        <taxon>Chlorophyta</taxon>
        <taxon>core chlorophytes</taxon>
        <taxon>Chlorophyceae</taxon>
        <taxon>CS clade</taxon>
        <taxon>Chlamydomonadales</taxon>
        <taxon>Volvocaceae</taxon>
        <taxon>Volvox</taxon>
    </lineage>
</organism>
<dbReference type="InterPro" id="IPR036249">
    <property type="entry name" value="Thioredoxin-like_sf"/>
</dbReference>
<evidence type="ECO:0000313" key="3">
    <source>
        <dbReference type="Proteomes" id="UP000747399"/>
    </source>
</evidence>
<dbReference type="Pfam" id="PF00578">
    <property type="entry name" value="AhpC-TSA"/>
    <property type="match status" value="1"/>
</dbReference>
<dbReference type="InterPro" id="IPR000866">
    <property type="entry name" value="AhpC/TSA"/>
</dbReference>
<proteinExistence type="predicted"/>
<dbReference type="GO" id="GO:0016209">
    <property type="term" value="F:antioxidant activity"/>
    <property type="evidence" value="ECO:0007669"/>
    <property type="project" value="InterPro"/>
</dbReference>
<dbReference type="PANTHER" id="PTHR43640:SF1">
    <property type="entry name" value="THIOREDOXIN-DEPENDENT PEROXIREDOXIN"/>
    <property type="match status" value="1"/>
</dbReference>
<evidence type="ECO:0000259" key="1">
    <source>
        <dbReference type="PROSITE" id="PS51352"/>
    </source>
</evidence>
<name>A0A8J4BGH8_9CHLO</name>
<dbReference type="AlphaFoldDB" id="A0A8J4BGH8"/>
<feature type="domain" description="Thioredoxin" evidence="1">
    <location>
        <begin position="50"/>
        <end position="208"/>
    </location>
</feature>
<dbReference type="GO" id="GO:0016491">
    <property type="term" value="F:oxidoreductase activity"/>
    <property type="evidence" value="ECO:0007669"/>
    <property type="project" value="InterPro"/>
</dbReference>
<dbReference type="InterPro" id="IPR047262">
    <property type="entry name" value="PRX-like1"/>
</dbReference>
<dbReference type="Gene3D" id="3.40.30.10">
    <property type="entry name" value="Glutaredoxin"/>
    <property type="match status" value="1"/>
</dbReference>
<feature type="non-terminal residue" evidence="2">
    <location>
        <position position="241"/>
    </location>
</feature>
<dbReference type="InterPro" id="IPR013766">
    <property type="entry name" value="Thioredoxin_domain"/>
</dbReference>
<dbReference type="Proteomes" id="UP000747399">
    <property type="component" value="Unassembled WGS sequence"/>
</dbReference>
<gene>
    <name evidence="2" type="ORF">Vafri_15510</name>
</gene>
<dbReference type="CDD" id="cd02969">
    <property type="entry name" value="PRX_like1"/>
    <property type="match status" value="1"/>
</dbReference>
<dbReference type="PANTHER" id="PTHR43640">
    <property type="entry name" value="OS07G0260300 PROTEIN"/>
    <property type="match status" value="1"/>
</dbReference>